<feature type="domain" description="Proteasome alpha-type subunits" evidence="7">
    <location>
        <begin position="8"/>
        <end position="30"/>
    </location>
</feature>
<dbReference type="Pfam" id="PF00227">
    <property type="entry name" value="Proteasome"/>
    <property type="match status" value="1"/>
</dbReference>
<protein>
    <recommendedName>
        <fullName evidence="6">Proteasome subunit alpha type</fullName>
    </recommendedName>
</protein>
<dbReference type="InterPro" id="IPR029055">
    <property type="entry name" value="Ntn_hydrolases_N"/>
</dbReference>
<dbReference type="STRING" id="1408657.A0A0W4ZIM5"/>
<dbReference type="AlphaFoldDB" id="A0A0W4ZIM5"/>
<reference evidence="9" key="1">
    <citation type="journal article" date="2016" name="Nat. Commun.">
        <title>Genome analysis of three Pneumocystis species reveals adaptation mechanisms to life exclusively in mammalian hosts.</title>
        <authorList>
            <person name="Ma L."/>
            <person name="Chen Z."/>
            <person name="Huang D.W."/>
            <person name="Kutty G."/>
            <person name="Ishihara M."/>
            <person name="Wang H."/>
            <person name="Abouelleil A."/>
            <person name="Bishop L."/>
            <person name="Davey E."/>
            <person name="Deng R."/>
            <person name="Deng X."/>
            <person name="Fan L."/>
            <person name="Fantoni G."/>
            <person name="Fitzgerald M."/>
            <person name="Gogineni E."/>
            <person name="Goldberg J.M."/>
            <person name="Handley G."/>
            <person name="Hu X."/>
            <person name="Huber C."/>
            <person name="Jiao X."/>
            <person name="Jones K."/>
            <person name="Levin J.Z."/>
            <person name="Liu Y."/>
            <person name="Macdonald P."/>
            <person name="Melnikov A."/>
            <person name="Raley C."/>
            <person name="Sassi M."/>
            <person name="Sherman B.T."/>
            <person name="Song X."/>
            <person name="Sykes S."/>
            <person name="Tran B."/>
            <person name="Walsh L."/>
            <person name="Xia Y."/>
            <person name="Yang J."/>
            <person name="Young S."/>
            <person name="Zeng Q."/>
            <person name="Zheng X."/>
            <person name="Stephens R."/>
            <person name="Nusbaum C."/>
            <person name="Birren B.W."/>
            <person name="Azadi P."/>
            <person name="Lempicki R.A."/>
            <person name="Cuomo C.A."/>
            <person name="Kovacs J.A."/>
        </authorList>
    </citation>
    <scope>NUCLEOTIDE SEQUENCE [LARGE SCALE GENOMIC DNA]</scope>
    <source>
        <strain evidence="9">RU7</strain>
    </source>
</reference>
<evidence type="ECO:0000256" key="6">
    <source>
        <dbReference type="RuleBase" id="RU000551"/>
    </source>
</evidence>
<dbReference type="OrthoDB" id="40134at2759"/>
<comment type="function">
    <text evidence="1">The proteasome is a multicatalytic proteinase complex which is characterized by its ability to cleave peptides with Arg, Phe, Tyr, Leu, and Glu adjacent to the leaving group at neutral or slightly basic pH. The proteasome has an ATP-dependent proteolytic activity.</text>
</comment>
<dbReference type="VEuPathDB" id="FungiDB:T551_02636"/>
<dbReference type="SUPFAM" id="SSF56235">
    <property type="entry name" value="N-terminal nucleophile aminohydrolases (Ntn hydrolases)"/>
    <property type="match status" value="1"/>
</dbReference>
<evidence type="ECO:0000256" key="1">
    <source>
        <dbReference type="ARBA" id="ARBA00002000"/>
    </source>
</evidence>
<dbReference type="GO" id="GO:0005634">
    <property type="term" value="C:nucleus"/>
    <property type="evidence" value="ECO:0007669"/>
    <property type="project" value="UniProtKB-SubCell"/>
</dbReference>
<dbReference type="EMBL" id="LFWA01000012">
    <property type="protein sequence ID" value="KTW28217.1"/>
    <property type="molecule type" value="Genomic_DNA"/>
</dbReference>
<dbReference type="GO" id="GO:0005737">
    <property type="term" value="C:cytoplasm"/>
    <property type="evidence" value="ECO:0007669"/>
    <property type="project" value="UniProtKB-SubCell"/>
</dbReference>
<dbReference type="PROSITE" id="PS00388">
    <property type="entry name" value="PROTEASOME_ALPHA_1"/>
    <property type="match status" value="1"/>
</dbReference>
<evidence type="ECO:0000256" key="4">
    <source>
        <dbReference type="ARBA" id="ARBA00023242"/>
    </source>
</evidence>
<comment type="caution">
    <text evidence="8">The sequence shown here is derived from an EMBL/GenBank/DDBJ whole genome shotgun (WGS) entry which is preliminary data.</text>
</comment>
<keyword evidence="3 5" id="KW-0647">Proteasome</keyword>
<dbReference type="GO" id="GO:0019773">
    <property type="term" value="C:proteasome core complex, alpha-subunit complex"/>
    <property type="evidence" value="ECO:0007669"/>
    <property type="project" value="UniProtKB-UniRule"/>
</dbReference>
<dbReference type="SMART" id="SM00948">
    <property type="entry name" value="Proteasome_A_N"/>
    <property type="match status" value="1"/>
</dbReference>
<dbReference type="InterPro" id="IPR001353">
    <property type="entry name" value="Proteasome_sua/b"/>
</dbReference>
<dbReference type="PANTHER" id="PTHR11599">
    <property type="entry name" value="PROTEASOME SUBUNIT ALPHA/BETA"/>
    <property type="match status" value="1"/>
</dbReference>
<organism evidence="8 9">
    <name type="scientific">Pneumocystis jirovecii (strain RU7)</name>
    <name type="common">Human pneumocystis pneumonia agent</name>
    <dbReference type="NCBI Taxonomy" id="1408657"/>
    <lineage>
        <taxon>Eukaryota</taxon>
        <taxon>Fungi</taxon>
        <taxon>Dikarya</taxon>
        <taxon>Ascomycota</taxon>
        <taxon>Taphrinomycotina</taxon>
        <taxon>Pneumocystomycetes</taxon>
        <taxon>Pneumocystaceae</taxon>
        <taxon>Pneumocystis</taxon>
    </lineage>
</organism>
<keyword evidence="4 6" id="KW-0539">Nucleus</keyword>
<evidence type="ECO:0000256" key="2">
    <source>
        <dbReference type="ARBA" id="ARBA00022490"/>
    </source>
</evidence>
<dbReference type="RefSeq" id="XP_018228779.1">
    <property type="nucleotide sequence ID" value="XM_018374899.1"/>
</dbReference>
<dbReference type="PROSITE" id="PS51475">
    <property type="entry name" value="PROTEASOME_ALPHA_2"/>
    <property type="match status" value="1"/>
</dbReference>
<evidence type="ECO:0000256" key="3">
    <source>
        <dbReference type="ARBA" id="ARBA00022942"/>
    </source>
</evidence>
<dbReference type="Proteomes" id="UP000053447">
    <property type="component" value="Unassembled WGS sequence"/>
</dbReference>
<dbReference type="InterPro" id="IPR050115">
    <property type="entry name" value="Proteasome_alpha"/>
</dbReference>
<dbReference type="GO" id="GO:0006511">
    <property type="term" value="P:ubiquitin-dependent protein catabolic process"/>
    <property type="evidence" value="ECO:0007669"/>
    <property type="project" value="InterPro"/>
</dbReference>
<dbReference type="InterPro" id="IPR000426">
    <property type="entry name" value="Proteasome_asu_N"/>
</dbReference>
<evidence type="ECO:0000313" key="8">
    <source>
        <dbReference type="EMBL" id="KTW28217.1"/>
    </source>
</evidence>
<name>A0A0W4ZIM5_PNEJ7</name>
<accession>A0A0W4ZIM5</accession>
<dbReference type="Pfam" id="PF10584">
    <property type="entry name" value="Proteasome_A_N"/>
    <property type="match status" value="1"/>
</dbReference>
<dbReference type="CDD" id="cd03751">
    <property type="entry name" value="proteasome_alpha_type_3"/>
    <property type="match status" value="1"/>
</dbReference>
<gene>
    <name evidence="8" type="ORF">T551_02636</name>
</gene>
<comment type="subcellular location">
    <subcellularLocation>
        <location evidence="6">Cytoplasm</location>
    </subcellularLocation>
    <subcellularLocation>
        <location evidence="6">Nucleus</location>
    </subcellularLocation>
</comment>
<evidence type="ECO:0000313" key="9">
    <source>
        <dbReference type="Proteomes" id="UP000053447"/>
    </source>
</evidence>
<comment type="similarity">
    <text evidence="5 6">Belongs to the peptidase T1A family.</text>
</comment>
<keyword evidence="9" id="KW-1185">Reference proteome</keyword>
<sequence length="249" mass="27939">MTSIGTGYDLSNSTFSPDGRIFQVEYACKAIENSGTALGIKVKDGVVLAVEHLIQSKLLIPGSNKRIYTVDEHIGVAIAGLNTDGKHFIDRAREEARNWRDIYRTPILSSSLTDRMANYMQLYTLYSSVRPFGTSCIIASIEDNIPKLYMIEPSGSYWGYSGIAIGKSHCEIKNEIEKLKLDEMSLYDAVKAAIEIIRSTHNDSKEKEYEIEVSWISLSKTEGKHQLVPKSFINSIITELKNSEEMIED</sequence>
<comment type="subunit">
    <text evidence="6">The 26S proteasome consists of a 20S proteasome core and two 19S regulatory subunits.</text>
</comment>
<proteinExistence type="inferred from homology"/>
<keyword evidence="2 6" id="KW-0963">Cytoplasm</keyword>
<dbReference type="GeneID" id="28941154"/>
<evidence type="ECO:0000256" key="5">
    <source>
        <dbReference type="PROSITE-ProRule" id="PRU00808"/>
    </source>
</evidence>
<evidence type="ECO:0000259" key="7">
    <source>
        <dbReference type="PROSITE" id="PS00388"/>
    </source>
</evidence>
<dbReference type="eggNOG" id="KOG0184">
    <property type="taxonomic scope" value="Eukaryota"/>
</dbReference>
<dbReference type="Gene3D" id="3.60.20.10">
    <property type="entry name" value="Glutamine Phosphoribosylpyrophosphate, subunit 1, domain 1"/>
    <property type="match status" value="1"/>
</dbReference>
<dbReference type="InterPro" id="IPR023332">
    <property type="entry name" value="Proteasome_alpha-type"/>
</dbReference>
<dbReference type="FunFam" id="3.60.20.10:FF:000007">
    <property type="entry name" value="Proteasome subunit alpha type"/>
    <property type="match status" value="1"/>
</dbReference>